<protein>
    <submittedName>
        <fullName evidence="1">Uncharacterized protein</fullName>
    </submittedName>
</protein>
<reference evidence="1" key="1">
    <citation type="submission" date="2021-07" db="EMBL/GenBank/DDBJ databases">
        <title>Complete genome sequences of four Thermus thermophilus strains isolated from Arima Hot Spring in Japan.</title>
        <authorList>
            <person name="Tomariguchi N."/>
            <person name="Ueno Y."/>
            <person name="Miyazaki K."/>
        </authorList>
    </citation>
    <scope>NUCLEOTIDE SEQUENCE</scope>
    <source>
        <strain evidence="1">AA1-1</strain>
    </source>
</reference>
<evidence type="ECO:0000313" key="1">
    <source>
        <dbReference type="EMBL" id="BCZ86080.1"/>
    </source>
</evidence>
<dbReference type="AlphaFoldDB" id="A0AAD1NXK7"/>
<dbReference type="EMBL" id="AP024926">
    <property type="protein sequence ID" value="BCZ86080.1"/>
    <property type="molecule type" value="Genomic_DNA"/>
</dbReference>
<organism evidence="1 2">
    <name type="scientific">Thermus thermophilus</name>
    <dbReference type="NCBI Taxonomy" id="274"/>
    <lineage>
        <taxon>Bacteria</taxon>
        <taxon>Thermotogati</taxon>
        <taxon>Deinococcota</taxon>
        <taxon>Deinococci</taxon>
        <taxon>Thermales</taxon>
        <taxon>Thermaceae</taxon>
        <taxon>Thermus</taxon>
    </lineage>
</organism>
<dbReference type="Proteomes" id="UP000825379">
    <property type="component" value="Chromosome"/>
</dbReference>
<dbReference type="RefSeq" id="WP_167345972.1">
    <property type="nucleotide sequence ID" value="NZ_AP019792.1"/>
</dbReference>
<name>A0AAD1NXK7_THETH</name>
<gene>
    <name evidence="1" type="ORF">TthAA11_02620</name>
</gene>
<proteinExistence type="predicted"/>
<accession>A0AAD1NXK7</accession>
<evidence type="ECO:0000313" key="2">
    <source>
        <dbReference type="Proteomes" id="UP000825379"/>
    </source>
</evidence>
<sequence>MASEGLKARMEAWEALFAEAREDARRVGEALGLTPEEFARLEAKGALWWLEGALER</sequence>